<dbReference type="PROSITE" id="PS50932">
    <property type="entry name" value="HTH_LACI_2"/>
    <property type="match status" value="1"/>
</dbReference>
<accession>A0A0B2A6E9</accession>
<comment type="caution">
    <text evidence="5">The sequence shown here is derived from an EMBL/GenBank/DDBJ whole genome shotgun (WGS) entry which is preliminary data.</text>
</comment>
<evidence type="ECO:0000256" key="3">
    <source>
        <dbReference type="ARBA" id="ARBA00023163"/>
    </source>
</evidence>
<dbReference type="InterPro" id="IPR046335">
    <property type="entry name" value="LacI/GalR-like_sensor"/>
</dbReference>
<organism evidence="5 6">
    <name type="scientific">Microbacterium mangrovi</name>
    <dbReference type="NCBI Taxonomy" id="1348253"/>
    <lineage>
        <taxon>Bacteria</taxon>
        <taxon>Bacillati</taxon>
        <taxon>Actinomycetota</taxon>
        <taxon>Actinomycetes</taxon>
        <taxon>Micrococcales</taxon>
        <taxon>Microbacteriaceae</taxon>
        <taxon>Microbacterium</taxon>
    </lineage>
</organism>
<dbReference type="Gene3D" id="3.40.50.2300">
    <property type="match status" value="2"/>
</dbReference>
<dbReference type="GO" id="GO:0003700">
    <property type="term" value="F:DNA-binding transcription factor activity"/>
    <property type="evidence" value="ECO:0007669"/>
    <property type="project" value="TreeGrafter"/>
</dbReference>
<protein>
    <submittedName>
        <fullName evidence="5">LacI family transcriptional regulator</fullName>
    </submittedName>
</protein>
<dbReference type="Proteomes" id="UP000031030">
    <property type="component" value="Unassembled WGS sequence"/>
</dbReference>
<dbReference type="GO" id="GO:0000976">
    <property type="term" value="F:transcription cis-regulatory region binding"/>
    <property type="evidence" value="ECO:0007669"/>
    <property type="project" value="TreeGrafter"/>
</dbReference>
<keyword evidence="3" id="KW-0804">Transcription</keyword>
<gene>
    <name evidence="5" type="ORF">LK09_12730</name>
</gene>
<dbReference type="SMART" id="SM00354">
    <property type="entry name" value="HTH_LACI"/>
    <property type="match status" value="1"/>
</dbReference>
<evidence type="ECO:0000259" key="4">
    <source>
        <dbReference type="PROSITE" id="PS50932"/>
    </source>
</evidence>
<proteinExistence type="predicted"/>
<sequence>MTSIDDVARLAGVSTATVSRALNGRGKVSEGARQRVRDAASALGYVASASASSLASGRTRNVGVLVPFVGGWFFGAVLEGVTETLAQNGYDVTLYAVTTDAATRRDLFQTFLRRHRVDAVLAISLALEPFEVHALQDLGIPVVAIGGPQALPALAVDEDAVARLAASHLIGLGHREIAHIGVEAAVDIDFRVGARRHAGFEAALTDAGIPLPGERVAIGDFTVAGGYRAAAQLLAAGPVTAVFAASDEMAIGALQACRDAGLSVPGDVSIVGVDGHELAAFFDLTSIDQYPTQQGRTAASAVLRALDEDAPAPPVAAALPFALIERGSTAPPR</sequence>
<dbReference type="Gene3D" id="1.10.260.40">
    <property type="entry name" value="lambda repressor-like DNA-binding domains"/>
    <property type="match status" value="1"/>
</dbReference>
<dbReference type="AlphaFoldDB" id="A0A0B2A6E9"/>
<dbReference type="STRING" id="1348253.LK09_12730"/>
<dbReference type="OrthoDB" id="3510266at2"/>
<evidence type="ECO:0000313" key="5">
    <source>
        <dbReference type="EMBL" id="KHK97133.1"/>
    </source>
</evidence>
<dbReference type="Pfam" id="PF00356">
    <property type="entry name" value="LacI"/>
    <property type="match status" value="1"/>
</dbReference>
<dbReference type="CDD" id="cd06267">
    <property type="entry name" value="PBP1_LacI_sugar_binding-like"/>
    <property type="match status" value="1"/>
</dbReference>
<dbReference type="SUPFAM" id="SSF47413">
    <property type="entry name" value="lambda repressor-like DNA-binding domains"/>
    <property type="match status" value="1"/>
</dbReference>
<keyword evidence="2" id="KW-0238">DNA-binding</keyword>
<dbReference type="CDD" id="cd01392">
    <property type="entry name" value="HTH_LacI"/>
    <property type="match status" value="1"/>
</dbReference>
<dbReference type="RefSeq" id="WP_039399966.1">
    <property type="nucleotide sequence ID" value="NZ_JTDK01000011.1"/>
</dbReference>
<dbReference type="PROSITE" id="PS00356">
    <property type="entry name" value="HTH_LACI_1"/>
    <property type="match status" value="1"/>
</dbReference>
<dbReference type="PANTHER" id="PTHR30146">
    <property type="entry name" value="LACI-RELATED TRANSCRIPTIONAL REPRESSOR"/>
    <property type="match status" value="1"/>
</dbReference>
<reference evidence="5 6" key="1">
    <citation type="submission" date="2014-11" db="EMBL/GenBank/DDBJ databases">
        <title>Genome sequence of Microbacterium mangrovi MUSC 115(T).</title>
        <authorList>
            <person name="Lee L.-H."/>
        </authorList>
    </citation>
    <scope>NUCLEOTIDE SEQUENCE [LARGE SCALE GENOMIC DNA]</scope>
    <source>
        <strain evidence="5 6">MUSC 115</strain>
    </source>
</reference>
<dbReference type="InterPro" id="IPR010982">
    <property type="entry name" value="Lambda_DNA-bd_dom_sf"/>
</dbReference>
<evidence type="ECO:0000313" key="6">
    <source>
        <dbReference type="Proteomes" id="UP000031030"/>
    </source>
</evidence>
<keyword evidence="6" id="KW-1185">Reference proteome</keyword>
<dbReference type="InterPro" id="IPR000843">
    <property type="entry name" value="HTH_LacI"/>
</dbReference>
<dbReference type="EMBL" id="JTDK01000011">
    <property type="protein sequence ID" value="KHK97133.1"/>
    <property type="molecule type" value="Genomic_DNA"/>
</dbReference>
<dbReference type="PRINTS" id="PR00036">
    <property type="entry name" value="HTHLACI"/>
</dbReference>
<dbReference type="SUPFAM" id="SSF53822">
    <property type="entry name" value="Periplasmic binding protein-like I"/>
    <property type="match status" value="1"/>
</dbReference>
<keyword evidence="1" id="KW-0805">Transcription regulation</keyword>
<evidence type="ECO:0000256" key="2">
    <source>
        <dbReference type="ARBA" id="ARBA00023125"/>
    </source>
</evidence>
<name>A0A0B2A6E9_9MICO</name>
<dbReference type="PANTHER" id="PTHR30146:SF109">
    <property type="entry name" value="HTH-TYPE TRANSCRIPTIONAL REGULATOR GALS"/>
    <property type="match status" value="1"/>
</dbReference>
<dbReference type="Pfam" id="PF13377">
    <property type="entry name" value="Peripla_BP_3"/>
    <property type="match status" value="1"/>
</dbReference>
<feature type="domain" description="HTH lacI-type" evidence="4">
    <location>
        <begin position="2"/>
        <end position="56"/>
    </location>
</feature>
<dbReference type="InterPro" id="IPR028082">
    <property type="entry name" value="Peripla_BP_I"/>
</dbReference>
<evidence type="ECO:0000256" key="1">
    <source>
        <dbReference type="ARBA" id="ARBA00023015"/>
    </source>
</evidence>